<dbReference type="EMBL" id="DXAQ01000122">
    <property type="protein sequence ID" value="HIZ89882.1"/>
    <property type="molecule type" value="Genomic_DNA"/>
</dbReference>
<keyword evidence="1" id="KW-0479">Metal-binding</keyword>
<gene>
    <name evidence="4" type="primary">pdxA</name>
    <name evidence="4" type="ORF">H9804_08040</name>
</gene>
<protein>
    <submittedName>
        <fullName evidence="4">4-hydroxythreonine-4-phosphate dehydrogenase PdxA</fullName>
        <ecNumber evidence="4">1.1.1.262</ecNumber>
    </submittedName>
</protein>
<dbReference type="Pfam" id="PF04166">
    <property type="entry name" value="PdxA"/>
    <property type="match status" value="1"/>
</dbReference>
<comment type="caution">
    <text evidence="4">The sequence shown here is derived from an EMBL/GenBank/DDBJ whole genome shotgun (WGS) entry which is preliminary data.</text>
</comment>
<evidence type="ECO:0000256" key="3">
    <source>
        <dbReference type="ARBA" id="ARBA00023027"/>
    </source>
</evidence>
<keyword evidence="3" id="KW-0520">NAD</keyword>
<dbReference type="EC" id="1.1.1.262" evidence="4"/>
<name>A0A9D2GV20_9BACT</name>
<evidence type="ECO:0000313" key="5">
    <source>
        <dbReference type="Proteomes" id="UP000824176"/>
    </source>
</evidence>
<evidence type="ECO:0000313" key="4">
    <source>
        <dbReference type="EMBL" id="HIZ89882.1"/>
    </source>
</evidence>
<organism evidence="4 5">
    <name type="scientific">Candidatus Mucispirillum faecigallinarum</name>
    <dbReference type="NCBI Taxonomy" id="2838699"/>
    <lineage>
        <taxon>Bacteria</taxon>
        <taxon>Pseudomonadati</taxon>
        <taxon>Deferribacterota</taxon>
        <taxon>Deferribacteres</taxon>
        <taxon>Deferribacterales</taxon>
        <taxon>Mucispirillaceae</taxon>
        <taxon>Mucispirillum</taxon>
    </lineage>
</organism>
<dbReference type="GO" id="GO:0050570">
    <property type="term" value="F:4-hydroxythreonine-4-phosphate dehydrogenase activity"/>
    <property type="evidence" value="ECO:0007669"/>
    <property type="project" value="UniProtKB-EC"/>
</dbReference>
<dbReference type="AlphaFoldDB" id="A0A9D2GV20"/>
<keyword evidence="2 4" id="KW-0560">Oxidoreductase</keyword>
<sequence>MQKYSIVITAGDPAGIGYEEACKFFLDEESKKFNAALIGHKWIVEKTYKDILKKDIPNHLEVLEPDNNVFDYEYGRISAECGKAAISYIDFAVKGALEGMFDAVVTCPINKKSIKEAGYNFPGHTEYLAYLSNIDNQSMMLAGKYVKTILATTHYPVKEIAKHINEKTVLTAIENAHKAGRYFGTLTPKIAVCGLNPHAGDNGALGSEEQEFISPAVLKAQKNGINAHGPFPADTIFTKAKEWDFIIAMYHDQGMIPVKMDAFGEAVNITLNLPFIRTSVDHGTAFDIAGKGVCSYSSLIKAVQMAKNMVEYDKSIRSI</sequence>
<evidence type="ECO:0000256" key="1">
    <source>
        <dbReference type="ARBA" id="ARBA00022723"/>
    </source>
</evidence>
<dbReference type="PANTHER" id="PTHR30004">
    <property type="entry name" value="4-HYDROXYTHREONINE-4-PHOSPHATE DEHYDROGENASE"/>
    <property type="match status" value="1"/>
</dbReference>
<reference evidence="4" key="1">
    <citation type="journal article" date="2021" name="PeerJ">
        <title>Extensive microbial diversity within the chicken gut microbiome revealed by metagenomics and culture.</title>
        <authorList>
            <person name="Gilroy R."/>
            <person name="Ravi A."/>
            <person name="Getino M."/>
            <person name="Pursley I."/>
            <person name="Horton D.L."/>
            <person name="Alikhan N.F."/>
            <person name="Baker D."/>
            <person name="Gharbi K."/>
            <person name="Hall N."/>
            <person name="Watson M."/>
            <person name="Adriaenssens E.M."/>
            <person name="Foster-Nyarko E."/>
            <person name="Jarju S."/>
            <person name="Secka A."/>
            <person name="Antonio M."/>
            <person name="Oren A."/>
            <person name="Chaudhuri R.R."/>
            <person name="La Ragione R."/>
            <person name="Hildebrand F."/>
            <person name="Pallen M.J."/>
        </authorList>
    </citation>
    <scope>NUCLEOTIDE SEQUENCE</scope>
    <source>
        <strain evidence="4">ChiW4-1371</strain>
    </source>
</reference>
<dbReference type="SUPFAM" id="SSF53659">
    <property type="entry name" value="Isocitrate/Isopropylmalate dehydrogenase-like"/>
    <property type="match status" value="1"/>
</dbReference>
<dbReference type="Gene3D" id="3.40.718.10">
    <property type="entry name" value="Isopropylmalate Dehydrogenase"/>
    <property type="match status" value="1"/>
</dbReference>
<dbReference type="NCBIfam" id="TIGR00557">
    <property type="entry name" value="pdxA"/>
    <property type="match status" value="1"/>
</dbReference>
<dbReference type="GO" id="GO:0046872">
    <property type="term" value="F:metal ion binding"/>
    <property type="evidence" value="ECO:0007669"/>
    <property type="project" value="UniProtKB-KW"/>
</dbReference>
<dbReference type="PANTHER" id="PTHR30004:SF6">
    <property type="entry name" value="D-THREONATE 4-PHOSPHATE DEHYDROGENASE"/>
    <property type="match status" value="1"/>
</dbReference>
<evidence type="ECO:0000256" key="2">
    <source>
        <dbReference type="ARBA" id="ARBA00023002"/>
    </source>
</evidence>
<dbReference type="InterPro" id="IPR005255">
    <property type="entry name" value="PdxA_fam"/>
</dbReference>
<proteinExistence type="predicted"/>
<dbReference type="Proteomes" id="UP000824176">
    <property type="component" value="Unassembled WGS sequence"/>
</dbReference>
<accession>A0A9D2GV20</accession>
<reference evidence="4" key="2">
    <citation type="submission" date="2021-04" db="EMBL/GenBank/DDBJ databases">
        <authorList>
            <person name="Gilroy R."/>
        </authorList>
    </citation>
    <scope>NUCLEOTIDE SEQUENCE</scope>
    <source>
        <strain evidence="4">ChiW4-1371</strain>
    </source>
</reference>
<dbReference type="GO" id="GO:0051287">
    <property type="term" value="F:NAD binding"/>
    <property type="evidence" value="ECO:0007669"/>
    <property type="project" value="InterPro"/>
</dbReference>